<dbReference type="InterPro" id="IPR004513">
    <property type="entry name" value="FtsX"/>
</dbReference>
<evidence type="ECO:0000259" key="11">
    <source>
        <dbReference type="Pfam" id="PF02687"/>
    </source>
</evidence>
<sequence length="373" mass="42787">MSPNPGTKVYLHIKTVESKPSLWKKIKERISTWNDHLRASSKSLKAHFAIKNSPVQTARFPQKTYHRKFLPGIRTSVSELSRNPLRSLATIFIIALVLSTLSLAIIVSFLTEEAIRIVNTKLDFSIEVKEDITLDQIQPLMRELDVLPYVVTVTYISKNQALENFRKEHPDLPDFLKTYEISNPLPATIRISISDPKKHQELINFIDRRENSTVIDLNKVRNNFDQRSRIEQLIIITDTIKYFLYFFITVFISIGILIIISTVQLSLNVRKRELSIMQVVGASYQKILFPFITEAIWLSIVSTGIALFFLFLIAQKLTPFALEYFGTNSVNIASFISINFLPITVILFGTAMIITGLSTVLTAWRYLRTQKLF</sequence>
<dbReference type="Pfam" id="PF02687">
    <property type="entry name" value="FtsX"/>
    <property type="match status" value="1"/>
</dbReference>
<comment type="similarity">
    <text evidence="2">Belongs to the ABC-4 integral membrane protein family. FtsX subfamily.</text>
</comment>
<evidence type="ECO:0000313" key="13">
    <source>
        <dbReference type="EMBL" id="OGC82609.1"/>
    </source>
</evidence>
<keyword evidence="4" id="KW-1003">Cell membrane</keyword>
<reference evidence="13 14" key="1">
    <citation type="journal article" date="2016" name="Nat. Commun.">
        <title>Thousands of microbial genomes shed light on interconnected biogeochemical processes in an aquifer system.</title>
        <authorList>
            <person name="Anantharaman K."/>
            <person name="Brown C.T."/>
            <person name="Hug L.A."/>
            <person name="Sharon I."/>
            <person name="Castelle C.J."/>
            <person name="Probst A.J."/>
            <person name="Thomas B.C."/>
            <person name="Singh A."/>
            <person name="Wilkins M.J."/>
            <person name="Karaoz U."/>
            <person name="Brodie E.L."/>
            <person name="Williams K.H."/>
            <person name="Hubbard S.S."/>
            <person name="Banfield J.F."/>
        </authorList>
    </citation>
    <scope>NUCLEOTIDE SEQUENCE [LARGE SCALE GENOMIC DNA]</scope>
</reference>
<evidence type="ECO:0000256" key="7">
    <source>
        <dbReference type="ARBA" id="ARBA00022989"/>
    </source>
</evidence>
<dbReference type="InterPro" id="IPR003838">
    <property type="entry name" value="ABC3_permease_C"/>
</dbReference>
<evidence type="ECO:0000256" key="1">
    <source>
        <dbReference type="ARBA" id="ARBA00004651"/>
    </source>
</evidence>
<protein>
    <recommendedName>
        <fullName evidence="3">Cell division protein FtsX</fullName>
    </recommendedName>
</protein>
<dbReference type="AlphaFoldDB" id="A0A1F4XLR8"/>
<dbReference type="STRING" id="1817814.A2V81_04655"/>
<evidence type="ECO:0000256" key="5">
    <source>
        <dbReference type="ARBA" id="ARBA00022618"/>
    </source>
</evidence>
<feature type="domain" description="FtsX extracellular" evidence="12">
    <location>
        <begin position="125"/>
        <end position="208"/>
    </location>
</feature>
<evidence type="ECO:0000256" key="2">
    <source>
        <dbReference type="ARBA" id="ARBA00007379"/>
    </source>
</evidence>
<keyword evidence="7 10" id="KW-1133">Transmembrane helix</keyword>
<evidence type="ECO:0000313" key="14">
    <source>
        <dbReference type="Proteomes" id="UP000177614"/>
    </source>
</evidence>
<evidence type="ECO:0000256" key="10">
    <source>
        <dbReference type="SAM" id="Phobius"/>
    </source>
</evidence>
<dbReference type="GO" id="GO:0051301">
    <property type="term" value="P:cell division"/>
    <property type="evidence" value="ECO:0007669"/>
    <property type="project" value="UniProtKB-KW"/>
</dbReference>
<dbReference type="Proteomes" id="UP000177614">
    <property type="component" value="Unassembled WGS sequence"/>
</dbReference>
<comment type="subcellular location">
    <subcellularLocation>
        <location evidence="1">Cell membrane</location>
        <topology evidence="1">Multi-pass membrane protein</topology>
    </subcellularLocation>
</comment>
<name>A0A1F4XLR8_9BACT</name>
<evidence type="ECO:0000256" key="4">
    <source>
        <dbReference type="ARBA" id="ARBA00022475"/>
    </source>
</evidence>
<feature type="domain" description="ABC3 transporter permease C-terminal" evidence="11">
    <location>
        <begin position="246"/>
        <end position="369"/>
    </location>
</feature>
<evidence type="ECO:0000256" key="8">
    <source>
        <dbReference type="ARBA" id="ARBA00023136"/>
    </source>
</evidence>
<feature type="transmembrane region" description="Helical" evidence="10">
    <location>
        <begin position="334"/>
        <end position="367"/>
    </location>
</feature>
<evidence type="ECO:0000256" key="6">
    <source>
        <dbReference type="ARBA" id="ARBA00022692"/>
    </source>
</evidence>
<feature type="transmembrane region" description="Helical" evidence="10">
    <location>
        <begin position="88"/>
        <end position="110"/>
    </location>
</feature>
<evidence type="ECO:0000259" key="12">
    <source>
        <dbReference type="Pfam" id="PF18075"/>
    </source>
</evidence>
<dbReference type="PANTHER" id="PTHR47755">
    <property type="entry name" value="CELL DIVISION PROTEIN FTSX"/>
    <property type="match status" value="1"/>
</dbReference>
<keyword evidence="5" id="KW-0132">Cell division</keyword>
<feature type="transmembrane region" description="Helical" evidence="10">
    <location>
        <begin position="242"/>
        <end position="267"/>
    </location>
</feature>
<keyword evidence="8 10" id="KW-0472">Membrane</keyword>
<keyword evidence="9" id="KW-0131">Cell cycle</keyword>
<dbReference type="Gene3D" id="3.30.70.3040">
    <property type="match status" value="1"/>
</dbReference>
<dbReference type="Pfam" id="PF18075">
    <property type="entry name" value="FtsX_ECD"/>
    <property type="match status" value="1"/>
</dbReference>
<organism evidence="13 14">
    <name type="scientific">Candidatus Abawacabacteria bacterium RBG_16_42_10</name>
    <dbReference type="NCBI Taxonomy" id="1817814"/>
    <lineage>
        <taxon>Bacteria</taxon>
        <taxon>Candidatus Abawacaibacteriota</taxon>
    </lineage>
</organism>
<dbReference type="EMBL" id="MEWR01000003">
    <property type="protein sequence ID" value="OGC82609.1"/>
    <property type="molecule type" value="Genomic_DNA"/>
</dbReference>
<feature type="transmembrane region" description="Helical" evidence="10">
    <location>
        <begin position="288"/>
        <end position="314"/>
    </location>
</feature>
<evidence type="ECO:0000256" key="3">
    <source>
        <dbReference type="ARBA" id="ARBA00021907"/>
    </source>
</evidence>
<accession>A0A1F4XLR8</accession>
<evidence type="ECO:0000256" key="9">
    <source>
        <dbReference type="ARBA" id="ARBA00023306"/>
    </source>
</evidence>
<keyword evidence="6 10" id="KW-0812">Transmembrane</keyword>
<dbReference type="PANTHER" id="PTHR47755:SF1">
    <property type="entry name" value="CELL DIVISION PROTEIN FTSX"/>
    <property type="match status" value="1"/>
</dbReference>
<gene>
    <name evidence="13" type="ORF">A2V81_04655</name>
</gene>
<dbReference type="GO" id="GO:0005886">
    <property type="term" value="C:plasma membrane"/>
    <property type="evidence" value="ECO:0007669"/>
    <property type="project" value="UniProtKB-SubCell"/>
</dbReference>
<proteinExistence type="inferred from homology"/>
<dbReference type="InterPro" id="IPR040690">
    <property type="entry name" value="FtsX_ECD"/>
</dbReference>
<comment type="caution">
    <text evidence="13">The sequence shown here is derived from an EMBL/GenBank/DDBJ whole genome shotgun (WGS) entry which is preliminary data.</text>
</comment>